<keyword evidence="7" id="KW-1185">Reference proteome</keyword>
<accession>A0ABQ6A7L9</accession>
<evidence type="ECO:0000256" key="4">
    <source>
        <dbReference type="ARBA" id="ARBA00022833"/>
    </source>
</evidence>
<evidence type="ECO:0000256" key="1">
    <source>
        <dbReference type="ARBA" id="ARBA00001947"/>
    </source>
</evidence>
<evidence type="ECO:0000256" key="3">
    <source>
        <dbReference type="ARBA" id="ARBA00022801"/>
    </source>
</evidence>
<dbReference type="Gene3D" id="3.40.50.10310">
    <property type="entry name" value="Creatininase"/>
    <property type="match status" value="1"/>
</dbReference>
<gene>
    <name evidence="6" type="ORF">GCM10010909_08770</name>
</gene>
<evidence type="ECO:0000256" key="5">
    <source>
        <dbReference type="ARBA" id="ARBA00024029"/>
    </source>
</evidence>
<dbReference type="InterPro" id="IPR003785">
    <property type="entry name" value="Creatininase/forma_Hydrolase"/>
</dbReference>
<evidence type="ECO:0000313" key="7">
    <source>
        <dbReference type="Proteomes" id="UP001156641"/>
    </source>
</evidence>
<protein>
    <submittedName>
        <fullName evidence="6">Creatininase</fullName>
    </submittedName>
</protein>
<keyword evidence="4" id="KW-0862">Zinc</keyword>
<dbReference type="RefSeq" id="WP_284256862.1">
    <property type="nucleotide sequence ID" value="NZ_BSOS01000012.1"/>
</dbReference>
<dbReference type="InterPro" id="IPR024087">
    <property type="entry name" value="Creatininase-like_sf"/>
</dbReference>
<dbReference type="PANTHER" id="PTHR35005:SF1">
    <property type="entry name" value="2-AMINO-5-FORMYLAMINO-6-RIBOSYLAMINOPYRIMIDIN-4(3H)-ONE 5'-MONOPHOSPHATE DEFORMYLASE"/>
    <property type="match status" value="1"/>
</dbReference>
<dbReference type="Pfam" id="PF02633">
    <property type="entry name" value="Creatininase"/>
    <property type="match status" value="1"/>
</dbReference>
<evidence type="ECO:0000256" key="2">
    <source>
        <dbReference type="ARBA" id="ARBA00022723"/>
    </source>
</evidence>
<keyword evidence="2" id="KW-0479">Metal-binding</keyword>
<proteinExistence type="inferred from homology"/>
<name>A0ABQ6A7L9_9PROT</name>
<reference evidence="7" key="1">
    <citation type="journal article" date="2019" name="Int. J. Syst. Evol. Microbiol.">
        <title>The Global Catalogue of Microorganisms (GCM) 10K type strain sequencing project: providing services to taxonomists for standard genome sequencing and annotation.</title>
        <authorList>
            <consortium name="The Broad Institute Genomics Platform"/>
            <consortium name="The Broad Institute Genome Sequencing Center for Infectious Disease"/>
            <person name="Wu L."/>
            <person name="Ma J."/>
        </authorList>
    </citation>
    <scope>NUCLEOTIDE SEQUENCE [LARGE SCALE GENOMIC DNA]</scope>
    <source>
        <strain evidence="7">NBRC 112502</strain>
    </source>
</reference>
<sequence length="274" mass="28643">MSDSRHNFRLGDMTATTFAQAAASNPVVLLPLGSHEDHGSHLPMGDYLLAEQLAVSIAEAATGKGVATFVAPCLPFGVADYFGATPGGLALSPASFRAVLYDLLAGLLRHGLSNIIILNGHGGNVPVIHEVALEVRHKHNIILPSFYLWKIARQLMEAQLGAGSQERFGHGAEPLLSLTKALREGFVQPGGAAAHGRETMLGLPVSGFGTLDFYGLAIDAPVEFDQVPRGATEAAWPLASAELGAQTAESLISAAAQFAVHFGRLPRGAAGRVV</sequence>
<comment type="cofactor">
    <cofactor evidence="1">
        <name>Zn(2+)</name>
        <dbReference type="ChEBI" id="CHEBI:29105"/>
    </cofactor>
</comment>
<evidence type="ECO:0000313" key="6">
    <source>
        <dbReference type="EMBL" id="GLR66198.1"/>
    </source>
</evidence>
<dbReference type="PANTHER" id="PTHR35005">
    <property type="entry name" value="3-DEHYDRO-SCYLLO-INOSOSE HYDROLASE"/>
    <property type="match status" value="1"/>
</dbReference>
<dbReference type="SUPFAM" id="SSF102215">
    <property type="entry name" value="Creatininase"/>
    <property type="match status" value="1"/>
</dbReference>
<keyword evidence="3" id="KW-0378">Hydrolase</keyword>
<dbReference type="EMBL" id="BSOS01000012">
    <property type="protein sequence ID" value="GLR66198.1"/>
    <property type="molecule type" value="Genomic_DNA"/>
</dbReference>
<dbReference type="Proteomes" id="UP001156641">
    <property type="component" value="Unassembled WGS sequence"/>
</dbReference>
<comment type="similarity">
    <text evidence="5">Belongs to the creatininase superfamily.</text>
</comment>
<comment type="caution">
    <text evidence="6">The sequence shown here is derived from an EMBL/GenBank/DDBJ whole genome shotgun (WGS) entry which is preliminary data.</text>
</comment>
<organism evidence="6 7">
    <name type="scientific">Acidocella aquatica</name>
    <dbReference type="NCBI Taxonomy" id="1922313"/>
    <lineage>
        <taxon>Bacteria</taxon>
        <taxon>Pseudomonadati</taxon>
        <taxon>Pseudomonadota</taxon>
        <taxon>Alphaproteobacteria</taxon>
        <taxon>Acetobacterales</taxon>
        <taxon>Acidocellaceae</taxon>
        <taxon>Acidocella</taxon>
    </lineage>
</organism>